<keyword evidence="3" id="KW-1185">Reference proteome</keyword>
<dbReference type="Proteomes" id="UP000654471">
    <property type="component" value="Unassembled WGS sequence"/>
</dbReference>
<evidence type="ECO:0000256" key="1">
    <source>
        <dbReference type="SAM" id="MobiDB-lite"/>
    </source>
</evidence>
<evidence type="ECO:0000313" key="3">
    <source>
        <dbReference type="Proteomes" id="UP000654471"/>
    </source>
</evidence>
<organism evidence="2 3">
    <name type="scientific">Streptomyces albospinus</name>
    <dbReference type="NCBI Taxonomy" id="285515"/>
    <lineage>
        <taxon>Bacteria</taxon>
        <taxon>Bacillati</taxon>
        <taxon>Actinomycetota</taxon>
        <taxon>Actinomycetes</taxon>
        <taxon>Kitasatosporales</taxon>
        <taxon>Streptomycetaceae</taxon>
        <taxon>Streptomyces</taxon>
    </lineage>
</organism>
<evidence type="ECO:0000313" key="2">
    <source>
        <dbReference type="EMBL" id="GGU76615.1"/>
    </source>
</evidence>
<name>A0ABQ2VCW6_9ACTN</name>
<sequence length="82" mass="8110">MTGFARHTLEVRPVGAAEEPCASRTEPGAASPPAPGCIGGGTRFSRDGAPIGQPAARSGPHHAVSAARSDRVSTAPSAAHAV</sequence>
<reference evidence="3" key="1">
    <citation type="journal article" date="2019" name="Int. J. Syst. Evol. Microbiol.">
        <title>The Global Catalogue of Microorganisms (GCM) 10K type strain sequencing project: providing services to taxonomists for standard genome sequencing and annotation.</title>
        <authorList>
            <consortium name="The Broad Institute Genomics Platform"/>
            <consortium name="The Broad Institute Genome Sequencing Center for Infectious Disease"/>
            <person name="Wu L."/>
            <person name="Ma J."/>
        </authorList>
    </citation>
    <scope>NUCLEOTIDE SEQUENCE [LARGE SCALE GENOMIC DNA]</scope>
    <source>
        <strain evidence="3">JCM 3399</strain>
    </source>
</reference>
<dbReference type="EMBL" id="BMRP01000017">
    <property type="protein sequence ID" value="GGU76615.1"/>
    <property type="molecule type" value="Genomic_DNA"/>
</dbReference>
<feature type="region of interest" description="Disordered" evidence="1">
    <location>
        <begin position="1"/>
        <end position="82"/>
    </location>
</feature>
<accession>A0ABQ2VCW6</accession>
<proteinExistence type="predicted"/>
<protein>
    <submittedName>
        <fullName evidence="2">Uncharacterized protein</fullName>
    </submittedName>
</protein>
<comment type="caution">
    <text evidence="2">The sequence shown here is derived from an EMBL/GenBank/DDBJ whole genome shotgun (WGS) entry which is preliminary data.</text>
</comment>
<gene>
    <name evidence="2" type="ORF">GCM10010211_48310</name>
</gene>